<comment type="caution">
    <text evidence="3">The sequence shown here is derived from an EMBL/GenBank/DDBJ whole genome shotgun (WGS) entry which is preliminary data.</text>
</comment>
<dbReference type="RefSeq" id="WP_382358983.1">
    <property type="nucleotide sequence ID" value="NZ_JBHTGR010000023.1"/>
</dbReference>
<protein>
    <submittedName>
        <fullName evidence="3">Polysaccharide deacetylase family protein</fullName>
        <ecNumber evidence="3">3.-.-.-</ecNumber>
    </submittedName>
</protein>
<dbReference type="Proteomes" id="UP001596620">
    <property type="component" value="Unassembled WGS sequence"/>
</dbReference>
<dbReference type="SUPFAM" id="SSF88713">
    <property type="entry name" value="Glycoside hydrolase/deacetylase"/>
    <property type="match status" value="1"/>
</dbReference>
<gene>
    <name evidence="3" type="ORF">ACFQU8_09130</name>
</gene>
<dbReference type="InterPro" id="IPR050248">
    <property type="entry name" value="Polysacc_deacetylase_ArnD"/>
</dbReference>
<evidence type="ECO:0000259" key="2">
    <source>
        <dbReference type="PROSITE" id="PS51677"/>
    </source>
</evidence>
<feature type="region of interest" description="Disordered" evidence="1">
    <location>
        <begin position="40"/>
        <end position="95"/>
    </location>
</feature>
<dbReference type="PANTHER" id="PTHR10587:SF125">
    <property type="entry name" value="POLYSACCHARIDE DEACETYLASE YHEN-RELATED"/>
    <property type="match status" value="1"/>
</dbReference>
<dbReference type="InterPro" id="IPR002509">
    <property type="entry name" value="NODB_dom"/>
</dbReference>
<dbReference type="CDD" id="cd10944">
    <property type="entry name" value="CE4_SmPgdA_like"/>
    <property type="match status" value="1"/>
</dbReference>
<keyword evidence="3" id="KW-0378">Hydrolase</keyword>
<organism evidence="3 4">
    <name type="scientific">Lentibacillus kimchii</name>
    <dbReference type="NCBI Taxonomy" id="1542911"/>
    <lineage>
        <taxon>Bacteria</taxon>
        <taxon>Bacillati</taxon>
        <taxon>Bacillota</taxon>
        <taxon>Bacilli</taxon>
        <taxon>Bacillales</taxon>
        <taxon>Bacillaceae</taxon>
        <taxon>Lentibacillus</taxon>
    </lineage>
</organism>
<reference evidence="4" key="1">
    <citation type="journal article" date="2019" name="Int. J. Syst. Evol. Microbiol.">
        <title>The Global Catalogue of Microorganisms (GCM) 10K type strain sequencing project: providing services to taxonomists for standard genome sequencing and annotation.</title>
        <authorList>
            <consortium name="The Broad Institute Genomics Platform"/>
            <consortium name="The Broad Institute Genome Sequencing Center for Infectious Disease"/>
            <person name="Wu L."/>
            <person name="Ma J."/>
        </authorList>
    </citation>
    <scope>NUCLEOTIDE SEQUENCE [LARGE SCALE GENOMIC DNA]</scope>
    <source>
        <strain evidence="4">JCM 30234</strain>
    </source>
</reference>
<feature type="compositionally biased region" description="Polar residues" evidence="1">
    <location>
        <begin position="40"/>
        <end position="67"/>
    </location>
</feature>
<evidence type="ECO:0000256" key="1">
    <source>
        <dbReference type="SAM" id="MobiDB-lite"/>
    </source>
</evidence>
<proteinExistence type="predicted"/>
<dbReference type="GO" id="GO:0016787">
    <property type="term" value="F:hydrolase activity"/>
    <property type="evidence" value="ECO:0007669"/>
    <property type="project" value="UniProtKB-KW"/>
</dbReference>
<dbReference type="PROSITE" id="PS51677">
    <property type="entry name" value="NODB"/>
    <property type="match status" value="1"/>
</dbReference>
<dbReference type="Pfam" id="PF01522">
    <property type="entry name" value="Polysacc_deac_1"/>
    <property type="match status" value="1"/>
</dbReference>
<feature type="compositionally biased region" description="Basic and acidic residues" evidence="1">
    <location>
        <begin position="72"/>
        <end position="95"/>
    </location>
</feature>
<keyword evidence="4" id="KW-1185">Reference proteome</keyword>
<feature type="domain" description="NodB homology" evidence="2">
    <location>
        <begin position="97"/>
        <end position="281"/>
    </location>
</feature>
<name>A0ABW2UXX8_9BACI</name>
<dbReference type="EMBL" id="JBHTGR010000023">
    <property type="protein sequence ID" value="MFC7747395.1"/>
    <property type="molecule type" value="Genomic_DNA"/>
</dbReference>
<dbReference type="EC" id="3.-.-.-" evidence="3"/>
<dbReference type="InterPro" id="IPR011330">
    <property type="entry name" value="Glyco_hydro/deAcase_b/a-brl"/>
</dbReference>
<dbReference type="PANTHER" id="PTHR10587">
    <property type="entry name" value="GLYCOSYL TRANSFERASE-RELATED"/>
    <property type="match status" value="1"/>
</dbReference>
<sequence length="302" mass="34737">MNKRRHLNRRGKTMVSLLFITLLLLLVGFMGINKKEASDQKSISSLPAEQLSVSSGEKQDFSNSELHQSIKYKREQERKKAQAKKEEKQHEKDQQEKAIYLTFDDGPSPETSQLLNVLNQYQVKATFFMLGPNIKKHPEVVNRMVDEGFGVGLHGMTHSVQQVYSSTAAPLNEMTKSQRILQKVTGVTSNFVRLPYGSIPYLTEGMRDSLHQNGFNIWDWNVDSKDWKLKDKRFVERTIQEIERLEKANETPVVLLHDKPATIKHLPKLLNYLQREGYKTKNITNEKAALTFRCAGRCHPIN</sequence>
<evidence type="ECO:0000313" key="3">
    <source>
        <dbReference type="EMBL" id="MFC7747395.1"/>
    </source>
</evidence>
<dbReference type="Gene3D" id="3.20.20.370">
    <property type="entry name" value="Glycoside hydrolase/deacetylase"/>
    <property type="match status" value="1"/>
</dbReference>
<accession>A0ABW2UXX8</accession>
<evidence type="ECO:0000313" key="4">
    <source>
        <dbReference type="Proteomes" id="UP001596620"/>
    </source>
</evidence>